<dbReference type="SUPFAM" id="SSF57667">
    <property type="entry name" value="beta-beta-alpha zinc fingers"/>
    <property type="match status" value="1"/>
</dbReference>
<reference evidence="10 11" key="1">
    <citation type="submission" date="2015-10" db="EMBL/GenBank/DDBJ databases">
        <title>Full genome of DAOMC 229536 Phialocephala scopiformis, a fungal endophyte of spruce producing the potent anti-insectan compound rugulosin.</title>
        <authorList>
            <consortium name="DOE Joint Genome Institute"/>
            <person name="Walker A.K."/>
            <person name="Frasz S.L."/>
            <person name="Seifert K.A."/>
            <person name="Miller J.D."/>
            <person name="Mondo S.J."/>
            <person name="Labutti K."/>
            <person name="Lipzen A."/>
            <person name="Dockter R."/>
            <person name="Kennedy M."/>
            <person name="Grigoriev I.V."/>
            <person name="Spatafora J.W."/>
        </authorList>
    </citation>
    <scope>NUCLEOTIDE SEQUENCE [LARGE SCALE GENOMIC DNA]</scope>
    <source>
        <strain evidence="10 11">CBS 120377</strain>
    </source>
</reference>
<evidence type="ECO:0000256" key="1">
    <source>
        <dbReference type="ARBA" id="ARBA00004123"/>
    </source>
</evidence>
<dbReference type="InterPro" id="IPR013087">
    <property type="entry name" value="Znf_C2H2_type"/>
</dbReference>
<dbReference type="SMART" id="SM00355">
    <property type="entry name" value="ZnF_C2H2"/>
    <property type="match status" value="2"/>
</dbReference>
<dbReference type="PANTHER" id="PTHR40626:SF11">
    <property type="entry name" value="ZINC FINGER PROTEIN YPR022C"/>
    <property type="match status" value="1"/>
</dbReference>
<evidence type="ECO:0000256" key="8">
    <source>
        <dbReference type="SAM" id="MobiDB-lite"/>
    </source>
</evidence>
<dbReference type="Gene3D" id="3.30.160.60">
    <property type="entry name" value="Classic Zinc Finger"/>
    <property type="match status" value="2"/>
</dbReference>
<feature type="domain" description="C2H2-type" evidence="9">
    <location>
        <begin position="340"/>
        <end position="369"/>
    </location>
</feature>
<keyword evidence="2" id="KW-0479">Metal-binding</keyword>
<dbReference type="PROSITE" id="PS50157">
    <property type="entry name" value="ZINC_FINGER_C2H2_2"/>
    <property type="match status" value="2"/>
</dbReference>
<feature type="compositionally biased region" description="Low complexity" evidence="8">
    <location>
        <begin position="21"/>
        <end position="43"/>
    </location>
</feature>
<feature type="domain" description="C2H2-type" evidence="9">
    <location>
        <begin position="371"/>
        <end position="394"/>
    </location>
</feature>
<feature type="region of interest" description="Disordered" evidence="8">
    <location>
        <begin position="231"/>
        <end position="314"/>
    </location>
</feature>
<dbReference type="EMBL" id="KQ947407">
    <property type="protein sequence ID" value="KUJ21554.1"/>
    <property type="molecule type" value="Genomic_DNA"/>
</dbReference>
<dbReference type="AlphaFoldDB" id="A0A194XN82"/>
<feature type="compositionally biased region" description="Low complexity" evidence="8">
    <location>
        <begin position="246"/>
        <end position="258"/>
    </location>
</feature>
<gene>
    <name evidence="10" type="ORF">LY89DRAFT_767595</name>
</gene>
<evidence type="ECO:0000313" key="10">
    <source>
        <dbReference type="EMBL" id="KUJ21554.1"/>
    </source>
</evidence>
<feature type="region of interest" description="Disordered" evidence="8">
    <location>
        <begin position="1"/>
        <end position="79"/>
    </location>
</feature>
<dbReference type="STRING" id="149040.A0A194XN82"/>
<dbReference type="KEGG" id="psco:LY89DRAFT_767595"/>
<sequence>MKMFANHHVSYAPNEETHGGSFSSYPSTSSSFSSDSSSSSWESEMVMMTPASTPRRGSPSMVKLEGTSVQNPSPTSSPNRYEAQAAFCPITSIPQDMMTVFNDPNLLFQPDSNMLSEQVMVDYSSFHSYNNLNAGLSGGMDNHLVCDTFQASQTMSLEPPALVLDLFSPESGMSSSPVFEDFVVPSETTFLNAFDMHSPMAPVKSLHFDISYETEFDPHFAIDEASDAGSMSYYMPTHQPSHHEPASSSPAPTPSRTSLRQSLYRPPPSAAALQRVQEIKAEDFPPRSHFRDTKRDELYRDLRRDGAPSSASAARLRRVKRESKDSILDGSIRLERKAKRVCLFEGCNGKFQRQEHLKRHERTHLQNAEVFKCEFCPKTFGRSDNLKSHVYLHTLPDGTKKSRRTAYNPKASAKWHEMDRKRGKSAVMRDGDFKDEQGGKILRARVAGY</sequence>
<dbReference type="InterPro" id="IPR036236">
    <property type="entry name" value="Znf_C2H2_sf"/>
</dbReference>
<dbReference type="InParanoid" id="A0A194XN82"/>
<proteinExistence type="predicted"/>
<comment type="subcellular location">
    <subcellularLocation>
        <location evidence="1">Nucleus</location>
    </subcellularLocation>
</comment>
<evidence type="ECO:0000256" key="6">
    <source>
        <dbReference type="ARBA" id="ARBA00023242"/>
    </source>
</evidence>
<dbReference type="PROSITE" id="PS00028">
    <property type="entry name" value="ZINC_FINGER_C2H2_1"/>
    <property type="match status" value="2"/>
</dbReference>
<dbReference type="Pfam" id="PF00096">
    <property type="entry name" value="zf-C2H2"/>
    <property type="match status" value="1"/>
</dbReference>
<keyword evidence="11" id="KW-1185">Reference proteome</keyword>
<dbReference type="GO" id="GO:0000978">
    <property type="term" value="F:RNA polymerase II cis-regulatory region sequence-specific DNA binding"/>
    <property type="evidence" value="ECO:0007669"/>
    <property type="project" value="InterPro"/>
</dbReference>
<dbReference type="GO" id="GO:0005634">
    <property type="term" value="C:nucleus"/>
    <property type="evidence" value="ECO:0007669"/>
    <property type="project" value="UniProtKB-SubCell"/>
</dbReference>
<dbReference type="RefSeq" id="XP_018075909.1">
    <property type="nucleotide sequence ID" value="XM_018221761.1"/>
</dbReference>
<evidence type="ECO:0000256" key="3">
    <source>
        <dbReference type="ARBA" id="ARBA00022737"/>
    </source>
</evidence>
<dbReference type="InterPro" id="IPR051059">
    <property type="entry name" value="VerF-like"/>
</dbReference>
<keyword evidence="4 7" id="KW-0863">Zinc-finger</keyword>
<keyword evidence="3" id="KW-0677">Repeat</keyword>
<evidence type="ECO:0000259" key="9">
    <source>
        <dbReference type="PROSITE" id="PS50157"/>
    </source>
</evidence>
<organism evidence="10 11">
    <name type="scientific">Mollisia scopiformis</name>
    <name type="common">Conifer needle endophyte fungus</name>
    <name type="synonym">Phialocephala scopiformis</name>
    <dbReference type="NCBI Taxonomy" id="149040"/>
    <lineage>
        <taxon>Eukaryota</taxon>
        <taxon>Fungi</taxon>
        <taxon>Dikarya</taxon>
        <taxon>Ascomycota</taxon>
        <taxon>Pezizomycotina</taxon>
        <taxon>Leotiomycetes</taxon>
        <taxon>Helotiales</taxon>
        <taxon>Mollisiaceae</taxon>
        <taxon>Mollisia</taxon>
    </lineage>
</organism>
<feature type="compositionally biased region" description="Basic and acidic residues" evidence="8">
    <location>
        <begin position="277"/>
        <end position="306"/>
    </location>
</feature>
<name>A0A194XN82_MOLSC</name>
<evidence type="ECO:0000256" key="4">
    <source>
        <dbReference type="ARBA" id="ARBA00022771"/>
    </source>
</evidence>
<dbReference type="GeneID" id="28831487"/>
<dbReference type="GO" id="GO:0000785">
    <property type="term" value="C:chromatin"/>
    <property type="evidence" value="ECO:0007669"/>
    <property type="project" value="TreeGrafter"/>
</dbReference>
<dbReference type="Proteomes" id="UP000070700">
    <property type="component" value="Unassembled WGS sequence"/>
</dbReference>
<keyword evidence="6" id="KW-0539">Nucleus</keyword>
<evidence type="ECO:0000256" key="2">
    <source>
        <dbReference type="ARBA" id="ARBA00022723"/>
    </source>
</evidence>
<protein>
    <recommendedName>
        <fullName evidence="9">C2H2-type domain-containing protein</fullName>
    </recommendedName>
</protein>
<evidence type="ECO:0000313" key="11">
    <source>
        <dbReference type="Proteomes" id="UP000070700"/>
    </source>
</evidence>
<dbReference type="GO" id="GO:0008270">
    <property type="term" value="F:zinc ion binding"/>
    <property type="evidence" value="ECO:0007669"/>
    <property type="project" value="UniProtKB-KW"/>
</dbReference>
<dbReference type="GO" id="GO:0000981">
    <property type="term" value="F:DNA-binding transcription factor activity, RNA polymerase II-specific"/>
    <property type="evidence" value="ECO:0007669"/>
    <property type="project" value="InterPro"/>
</dbReference>
<feature type="compositionally biased region" description="Polar residues" evidence="8">
    <location>
        <begin position="67"/>
        <end position="79"/>
    </location>
</feature>
<accession>A0A194XN82</accession>
<evidence type="ECO:0000256" key="5">
    <source>
        <dbReference type="ARBA" id="ARBA00022833"/>
    </source>
</evidence>
<dbReference type="OrthoDB" id="654211at2759"/>
<feature type="region of interest" description="Disordered" evidence="8">
    <location>
        <begin position="400"/>
        <end position="423"/>
    </location>
</feature>
<dbReference type="PANTHER" id="PTHR40626">
    <property type="entry name" value="MIP31509P"/>
    <property type="match status" value="1"/>
</dbReference>
<keyword evidence="5" id="KW-0862">Zinc</keyword>
<evidence type="ECO:0000256" key="7">
    <source>
        <dbReference type="PROSITE-ProRule" id="PRU00042"/>
    </source>
</evidence>